<dbReference type="AlphaFoldDB" id="A0A0E3KCN1"/>
<evidence type="ECO:0000313" key="7">
    <source>
        <dbReference type="EMBL" id="AZF76873.1"/>
    </source>
</evidence>
<evidence type="ECO:0000313" key="10">
    <source>
        <dbReference type="EMBL" id="AZF84669.1"/>
    </source>
</evidence>
<evidence type="ECO:0000313" key="12">
    <source>
        <dbReference type="EMBL" id="SAI85192.1"/>
    </source>
</evidence>
<evidence type="ECO:0000313" key="20">
    <source>
        <dbReference type="Proteomes" id="UP000273443"/>
    </source>
</evidence>
<name>A0A0E3KCN1_SACSO</name>
<dbReference type="Proteomes" id="UP000594632">
    <property type="component" value="Chromosome"/>
</dbReference>
<evidence type="ECO:0000313" key="21">
    <source>
        <dbReference type="Proteomes" id="UP000275843"/>
    </source>
</evidence>
<dbReference type="EMBL" id="CP011056">
    <property type="protein sequence ID" value="AKA77230.1"/>
    <property type="molecule type" value="Genomic_DNA"/>
</dbReference>
<reference evidence="13 14" key="1">
    <citation type="journal article" date="2015" name="Genome Announc.">
        <title>Complete Genome Sequence of Sulfolobus solfataricus Strain 98/2 and Evolved Derivatives.</title>
        <authorList>
            <person name="McCarthy S."/>
            <person name="Gradnigo J."/>
            <person name="Johnson T."/>
            <person name="Payne S."/>
            <person name="Lipzen A."/>
            <person name="Martin J."/>
            <person name="Schackwitz W."/>
            <person name="Moriyama E."/>
            <person name="Blum P."/>
        </authorList>
    </citation>
    <scope>NUCLEOTIDE SEQUENCE [LARGE SCALE GENOMIC DNA]</scope>
    <source>
        <strain evidence="13">98/2 SULC</strain>
        <strain evidence="1">SARC-B</strain>
        <strain evidence="2">SARC-C</strain>
        <strain evidence="3 15">SULA</strain>
        <strain evidence="14">SULB</strain>
    </source>
</reference>
<evidence type="ECO:0000313" key="5">
    <source>
        <dbReference type="EMBL" id="AZF71630.1"/>
    </source>
</evidence>
<dbReference type="EMBL" id="LT549890">
    <property type="protein sequence ID" value="SAI85192.1"/>
    <property type="molecule type" value="Genomic_DNA"/>
</dbReference>
<evidence type="ECO:0000313" key="23">
    <source>
        <dbReference type="Proteomes" id="UP000282269"/>
    </source>
</evidence>
<dbReference type="EMBL" id="CP033237">
    <property type="protein sequence ID" value="AZF74250.1"/>
    <property type="molecule type" value="Genomic_DNA"/>
</dbReference>
<evidence type="ECO:0000313" key="15">
    <source>
        <dbReference type="Proteomes" id="UP000033106"/>
    </source>
</evidence>
<reference evidence="2" key="5">
    <citation type="submission" date="2018-10" db="EMBL/GenBank/DDBJ databases">
        <authorList>
            <person name="McCarthy S."/>
            <person name="Gradnigo J."/>
            <person name="Johnson T."/>
            <person name="Payne S."/>
            <person name="Lipzen A."/>
            <person name="Schackwitz W."/>
            <person name="Martin J."/>
            <person name="Moriyama E."/>
            <person name="Blum P."/>
        </authorList>
    </citation>
    <scope>NUCLEOTIDE SEQUENCE</scope>
    <source>
        <strain evidence="1">SARC-B</strain>
        <strain evidence="2">SARC-C</strain>
        <strain evidence="3">SULA</strain>
    </source>
</reference>
<dbReference type="EMBL" id="CP033239">
    <property type="protein sequence ID" value="AZF79480.1"/>
    <property type="molecule type" value="Genomic_DNA"/>
</dbReference>
<evidence type="ECO:0000313" key="3">
    <source>
        <dbReference type="EMBL" id="AKA79922.1"/>
    </source>
</evidence>
<dbReference type="KEGG" id="ssof:SULC_2376"/>
<dbReference type="Proteomes" id="UP000273443">
    <property type="component" value="Chromosome"/>
</dbReference>
<dbReference type="Proteomes" id="UP000033106">
    <property type="component" value="Chromosome"/>
</dbReference>
<reference evidence="17 18" key="4">
    <citation type="journal article" date="2018" name="Proc. Natl. Acad. Sci. U.S.A.">
        <title>Nonmutational mechanism of inheritance in the Archaeon Sulfolobus solfataricus.</title>
        <authorList>
            <person name="Payne S."/>
            <person name="McCarthy S."/>
            <person name="Johnson T."/>
            <person name="North E."/>
            <person name="Blum P."/>
        </authorList>
    </citation>
    <scope>NUCLEOTIDE SEQUENCE [LARGE SCALE GENOMIC DNA]</scope>
    <source>
        <strain evidence="5 17">SARC-H</strain>
        <strain evidence="6 21">SARC-I</strain>
        <strain evidence="8 22">SARC-N</strain>
        <strain evidence="9 23">SARC-O</strain>
        <strain evidence="10 18">SUL120</strain>
        <strain evidence="4 19">SULG</strain>
        <strain evidence="7 20">SULM</strain>
    </source>
</reference>
<dbReference type="RefSeq" id="WP_009990105.1">
    <property type="nucleotide sequence ID" value="NZ_CP011055.2"/>
</dbReference>
<dbReference type="GeneID" id="44130329"/>
<dbReference type="EMBL" id="CP033240">
    <property type="protein sequence ID" value="AZF82084.1"/>
    <property type="molecule type" value="Genomic_DNA"/>
</dbReference>
<reference evidence="16" key="2">
    <citation type="submission" date="2016-04" db="EMBL/GenBank/DDBJ databases">
        <authorList>
            <person name="Shah S.A."/>
            <person name="Garrett R.A."/>
        </authorList>
    </citation>
    <scope>NUCLEOTIDE SEQUENCE [LARGE SCALE GENOMIC DNA]</scope>
    <source>
        <strain evidence="16">ATCC 35091 / DSM 1616 / JCM 8930 / NBRC 15331 / P1</strain>
    </source>
</reference>
<dbReference type="Proteomes" id="UP000273194">
    <property type="component" value="Chromosome"/>
</dbReference>
<dbReference type="EMBL" id="CP033236">
    <property type="protein sequence ID" value="AZF71630.1"/>
    <property type="molecule type" value="Genomic_DNA"/>
</dbReference>
<evidence type="ECO:0000313" key="4">
    <source>
        <dbReference type="EMBL" id="AZF69010.1"/>
    </source>
</evidence>
<dbReference type="EMBL" id="CP033238">
    <property type="protein sequence ID" value="AZF76873.1"/>
    <property type="molecule type" value="Genomic_DNA"/>
</dbReference>
<proteinExistence type="predicted"/>
<dbReference type="EMBL" id="CP033241">
    <property type="protein sequence ID" value="AZF84669.1"/>
    <property type="molecule type" value="Genomic_DNA"/>
</dbReference>
<dbReference type="Proteomes" id="UP000282269">
    <property type="component" value="Chromosome"/>
</dbReference>
<dbReference type="KEGG" id="ssoa:SULA_2378"/>
<accession>A0A0E3KCN1</accession>
<dbReference type="Proteomes" id="UP000076770">
    <property type="component" value="Chromosome i"/>
</dbReference>
<dbReference type="PATRIC" id="fig|2287.6.peg.2506"/>
<sequence>MEELIKKAKEYDIDINDLIIDAISRKDPKEAINLRIELAKKYITETEDYLKKGDAVQASEKAYKTAEEIVKALAEKFNIPEYQQALKEGRWYTYWLASAVNRLAKDLGDWVLNGWNSAYILHVWGFHEAKLSTADISEHLRKVKEMLDNVINIIGK</sequence>
<dbReference type="EMBL" id="CP011057">
    <property type="protein sequence ID" value="AKA79922.1"/>
    <property type="molecule type" value="Genomic_DNA"/>
</dbReference>
<dbReference type="InterPro" id="IPR010268">
    <property type="entry name" value="PaREP1"/>
</dbReference>
<dbReference type="OMA" id="HEAKLET"/>
<dbReference type="Gene3D" id="1.20.120.330">
    <property type="entry name" value="Nucleotidyltransferases domain 2"/>
    <property type="match status" value="1"/>
</dbReference>
<evidence type="ECO:0000313" key="9">
    <source>
        <dbReference type="EMBL" id="AZF82084.1"/>
    </source>
</evidence>
<dbReference type="PANTHER" id="PTHR34237">
    <property type="entry name" value="PAREP8-RELATED"/>
    <property type="match status" value="1"/>
</dbReference>
<dbReference type="Proteomes" id="UP000033085">
    <property type="component" value="Chromosome"/>
</dbReference>
<evidence type="ECO:0000313" key="24">
    <source>
        <dbReference type="Proteomes" id="UP000594632"/>
    </source>
</evidence>
<dbReference type="EMBL" id="CP033235">
    <property type="protein sequence ID" value="AZF69010.1"/>
    <property type="molecule type" value="Genomic_DNA"/>
</dbReference>
<evidence type="ECO:0000313" key="18">
    <source>
        <dbReference type="Proteomes" id="UP000269431"/>
    </source>
</evidence>
<dbReference type="EMBL" id="CP011055">
    <property type="protein sequence ID" value="AKA74534.1"/>
    <property type="molecule type" value="Genomic_DNA"/>
</dbReference>
<dbReference type="EMBL" id="CP050869">
    <property type="protein sequence ID" value="QPG48854.1"/>
    <property type="molecule type" value="Genomic_DNA"/>
</dbReference>
<protein>
    <submittedName>
        <fullName evidence="12">PaREP1 family protein</fullName>
    </submittedName>
</protein>
<dbReference type="Proteomes" id="UP000269431">
    <property type="component" value="Chromosome"/>
</dbReference>
<dbReference type="Pfam" id="PF05942">
    <property type="entry name" value="PaREP1"/>
    <property type="match status" value="1"/>
</dbReference>
<evidence type="ECO:0000313" key="11">
    <source>
        <dbReference type="EMBL" id="QPG48854.1"/>
    </source>
</evidence>
<evidence type="ECO:0000313" key="1">
    <source>
        <dbReference type="EMBL" id="AKA74534.1"/>
    </source>
</evidence>
<dbReference type="OrthoDB" id="41444at2157"/>
<evidence type="ECO:0000313" key="2">
    <source>
        <dbReference type="EMBL" id="AKA77230.1"/>
    </source>
</evidence>
<dbReference type="KEGG" id="ssol:SULB_2379"/>
<evidence type="ECO:0000313" key="17">
    <source>
        <dbReference type="Proteomes" id="UP000267993"/>
    </source>
</evidence>
<dbReference type="Proteomes" id="UP000033057">
    <property type="component" value="Chromosome"/>
</dbReference>
<evidence type="ECO:0000313" key="16">
    <source>
        <dbReference type="Proteomes" id="UP000076770"/>
    </source>
</evidence>
<evidence type="ECO:0000313" key="13">
    <source>
        <dbReference type="Proteomes" id="UP000033057"/>
    </source>
</evidence>
<dbReference type="GeneID" id="1454515"/>
<dbReference type="Proteomes" id="UP000267993">
    <property type="component" value="Chromosome"/>
</dbReference>
<reference evidence="12" key="3">
    <citation type="submission" date="2016-04" db="EMBL/GenBank/DDBJ databases">
        <authorList>
            <person name="Evans L.H."/>
            <person name="Alamgir A."/>
            <person name="Owens N."/>
            <person name="Weber N.D."/>
            <person name="Virtaneva K."/>
            <person name="Barbian K."/>
            <person name="Babar A."/>
            <person name="Rosenke K."/>
        </authorList>
    </citation>
    <scope>NUCLEOTIDE SEQUENCE</scope>
    <source>
        <strain evidence="12">P1</strain>
    </source>
</reference>
<evidence type="ECO:0000313" key="8">
    <source>
        <dbReference type="EMBL" id="AZF79480.1"/>
    </source>
</evidence>
<dbReference type="Proteomes" id="UP000278715">
    <property type="component" value="Chromosome"/>
</dbReference>
<evidence type="ECO:0000313" key="22">
    <source>
        <dbReference type="Proteomes" id="UP000278715"/>
    </source>
</evidence>
<dbReference type="PANTHER" id="PTHR34237:SF4">
    <property type="entry name" value="PAREP1 FAMILY PROTEIN"/>
    <property type="match status" value="1"/>
</dbReference>
<organism evidence="2 13">
    <name type="scientific">Saccharolobus solfataricus</name>
    <name type="common">Sulfolobus solfataricus</name>
    <dbReference type="NCBI Taxonomy" id="2287"/>
    <lineage>
        <taxon>Archaea</taxon>
        <taxon>Thermoproteota</taxon>
        <taxon>Thermoprotei</taxon>
        <taxon>Sulfolobales</taxon>
        <taxon>Sulfolobaceae</taxon>
        <taxon>Saccharolobus</taxon>
    </lineage>
</organism>
<dbReference type="Proteomes" id="UP000275843">
    <property type="component" value="Chromosome"/>
</dbReference>
<evidence type="ECO:0000313" key="6">
    <source>
        <dbReference type="EMBL" id="AZF74250.1"/>
    </source>
</evidence>
<evidence type="ECO:0000313" key="19">
    <source>
        <dbReference type="Proteomes" id="UP000273194"/>
    </source>
</evidence>
<gene>
    <name evidence="11" type="ORF">HFC64_01775</name>
    <name evidence="12" type="ORF">SSOP1_1638</name>
    <name evidence="3" type="ORF">SULA_2378</name>
    <name evidence="1" type="ORF">SULB_2379</name>
    <name evidence="2" type="ORF">SULC_2376</name>
    <name evidence="4" type="ORF">SULG_12055</name>
    <name evidence="5" type="ORF">SULH_12055</name>
    <name evidence="6" type="ORF">SULI_12055</name>
    <name evidence="7" type="ORF">SULM_12045</name>
    <name evidence="8" type="ORF">SULN_12045</name>
    <name evidence="9" type="ORF">SULO_12055</name>
    <name evidence="10" type="ORF">SULZ_12055</name>
</gene>
<evidence type="ECO:0000313" key="14">
    <source>
        <dbReference type="Proteomes" id="UP000033085"/>
    </source>
</evidence>
<reference evidence="11 24" key="6">
    <citation type="journal article" date="2020" name="Nat. Commun.">
        <title>The structures of two archaeal type IV pili illuminate evolutionary relationships.</title>
        <authorList>
            <person name="Wang F."/>
            <person name="Baquero D.P."/>
            <person name="Su Z."/>
            <person name="Beltran L.C."/>
            <person name="Prangishvili D."/>
            <person name="Krupovic M."/>
            <person name="Egelman E.H."/>
        </authorList>
    </citation>
    <scope>NUCLEOTIDE SEQUENCE [LARGE SCALE GENOMIC DNA]</scope>
    <source>
        <strain evidence="11 24">POZ149</strain>
    </source>
</reference>